<proteinExistence type="predicted"/>
<dbReference type="InterPro" id="IPR049914">
    <property type="entry name" value="PHD1-3/5-6"/>
</dbReference>
<dbReference type="SUPFAM" id="SSF57903">
    <property type="entry name" value="FYVE/PHD zinc finger"/>
    <property type="match status" value="1"/>
</dbReference>
<dbReference type="AlphaFoldDB" id="A0A2N9EK76"/>
<dbReference type="GO" id="GO:0034244">
    <property type="term" value="P:negative regulation of transcription elongation by RNA polymerase II"/>
    <property type="evidence" value="ECO:0007669"/>
    <property type="project" value="InterPro"/>
</dbReference>
<evidence type="ECO:0000256" key="1">
    <source>
        <dbReference type="ARBA" id="ARBA00022723"/>
    </source>
</evidence>
<reference evidence="7" key="1">
    <citation type="submission" date="2018-02" db="EMBL/GenBank/DDBJ databases">
        <authorList>
            <person name="Cohen D.B."/>
            <person name="Kent A.D."/>
        </authorList>
    </citation>
    <scope>NUCLEOTIDE SEQUENCE</scope>
</reference>
<keyword evidence="2" id="KW-0863">Zinc-finger</keyword>
<dbReference type="PANTHER" id="PTHR33304:SF18">
    <property type="entry name" value="CHROMATIN REGULATOR PHD FAMILY-RELATED"/>
    <property type="match status" value="1"/>
</dbReference>
<dbReference type="InterPro" id="IPR001965">
    <property type="entry name" value="Znf_PHD"/>
</dbReference>
<dbReference type="PANTHER" id="PTHR33304">
    <property type="match status" value="1"/>
</dbReference>
<sequence length="382" mass="42760">MSLVTICQKCGDKGFSVALIYCDSCQVYAQHRYCLDVLPATFDEHVTWFCLDCEPKVQKLSTINKTIALPSGLSHSVNSKNVRATQSRIRLKRNLFERLKNKMVKKARKNKKKKRKDISGSVAKVGQKVGQELGLHLKDGTNLAEEAISVNPSLRCNETHCGESCEGQKLGHKLILDLKDGTKSLIKRLDMLKPPIIDPIWRGSLCIRNKDSGAVVLAAHLSSLACSKVCEEAKLMPKLLYAELFRRPDVWPKGFEKGGPTDQNIALFFFSENGSDGKAFKTLVDSMIDQDLAMRSMVQNAELLLFTSTVLPMPYKIFQEKFYLWGVFRRKQASHVTNAVVPEVEKTPTNALTWDRRSPVSPLSNNDSYGSSSLYSFCASVF</sequence>
<gene>
    <name evidence="7" type="ORF">FSB_LOCUS3060</name>
</gene>
<dbReference type="Gene3D" id="3.30.40.10">
    <property type="entry name" value="Zinc/RING finger domain, C3HC4 (zinc finger)"/>
    <property type="match status" value="1"/>
</dbReference>
<evidence type="ECO:0000256" key="5">
    <source>
        <dbReference type="ARBA" id="ARBA00023163"/>
    </source>
</evidence>
<keyword evidence="5" id="KW-0804">Transcription</keyword>
<dbReference type="InterPro" id="IPR013083">
    <property type="entry name" value="Znf_RING/FYVE/PHD"/>
</dbReference>
<accession>A0A2N9EK76</accession>
<dbReference type="InterPro" id="IPR011011">
    <property type="entry name" value="Znf_FYVE_PHD"/>
</dbReference>
<evidence type="ECO:0000259" key="6">
    <source>
        <dbReference type="SMART" id="SM00249"/>
    </source>
</evidence>
<dbReference type="InterPro" id="IPR056280">
    <property type="entry name" value="AIPP2-like_SPOC"/>
</dbReference>
<feature type="domain" description="Zinc finger PHD-type" evidence="6">
    <location>
        <begin position="6"/>
        <end position="54"/>
    </location>
</feature>
<organism evidence="7">
    <name type="scientific">Fagus sylvatica</name>
    <name type="common">Beechnut</name>
    <dbReference type="NCBI Taxonomy" id="28930"/>
    <lineage>
        <taxon>Eukaryota</taxon>
        <taxon>Viridiplantae</taxon>
        <taxon>Streptophyta</taxon>
        <taxon>Embryophyta</taxon>
        <taxon>Tracheophyta</taxon>
        <taxon>Spermatophyta</taxon>
        <taxon>Magnoliopsida</taxon>
        <taxon>eudicotyledons</taxon>
        <taxon>Gunneridae</taxon>
        <taxon>Pentapetalae</taxon>
        <taxon>rosids</taxon>
        <taxon>fabids</taxon>
        <taxon>Fagales</taxon>
        <taxon>Fagaceae</taxon>
        <taxon>Fagus</taxon>
    </lineage>
</organism>
<keyword evidence="4" id="KW-0805">Transcription regulation</keyword>
<dbReference type="SMART" id="SM00249">
    <property type="entry name" value="PHD"/>
    <property type="match status" value="1"/>
</dbReference>
<evidence type="ECO:0000313" key="7">
    <source>
        <dbReference type="EMBL" id="SPC75178.1"/>
    </source>
</evidence>
<evidence type="ECO:0000256" key="4">
    <source>
        <dbReference type="ARBA" id="ARBA00023015"/>
    </source>
</evidence>
<evidence type="ECO:0000256" key="2">
    <source>
        <dbReference type="ARBA" id="ARBA00022771"/>
    </source>
</evidence>
<dbReference type="Pfam" id="PF23121">
    <property type="entry name" value="SPOC_AIPP2"/>
    <property type="match status" value="1"/>
</dbReference>
<dbReference type="EMBL" id="OIVN01000147">
    <property type="protein sequence ID" value="SPC75178.1"/>
    <property type="molecule type" value="Genomic_DNA"/>
</dbReference>
<dbReference type="GO" id="GO:0140566">
    <property type="term" value="F:histone reader activity"/>
    <property type="evidence" value="ECO:0007669"/>
    <property type="project" value="InterPro"/>
</dbReference>
<evidence type="ECO:0000256" key="3">
    <source>
        <dbReference type="ARBA" id="ARBA00022833"/>
    </source>
</evidence>
<keyword evidence="3" id="KW-0862">Zinc</keyword>
<dbReference type="InterPro" id="IPR019786">
    <property type="entry name" value="Zinc_finger_PHD-type_CS"/>
</dbReference>
<dbReference type="PROSITE" id="PS01359">
    <property type="entry name" value="ZF_PHD_1"/>
    <property type="match status" value="1"/>
</dbReference>
<dbReference type="CDD" id="cd15489">
    <property type="entry name" value="PHD_SF"/>
    <property type="match status" value="1"/>
</dbReference>
<keyword evidence="1" id="KW-0479">Metal-binding</keyword>
<dbReference type="GO" id="GO:0008270">
    <property type="term" value="F:zinc ion binding"/>
    <property type="evidence" value="ECO:0007669"/>
    <property type="project" value="UniProtKB-KW"/>
</dbReference>
<name>A0A2N9EK76_FAGSY</name>
<protein>
    <recommendedName>
        <fullName evidence="6">Zinc finger PHD-type domain-containing protein</fullName>
    </recommendedName>
</protein>